<feature type="domain" description="TonB-dependent receptor plug" evidence="5">
    <location>
        <begin position="142"/>
        <end position="230"/>
    </location>
</feature>
<dbReference type="HOGENOM" id="CLU_017617_1_0_10"/>
<evidence type="ECO:0000313" key="7">
    <source>
        <dbReference type="EMBL" id="ADQ79688.1"/>
    </source>
</evidence>
<dbReference type="PANTHER" id="PTHR40980:SF4">
    <property type="entry name" value="TONB-DEPENDENT RECEPTOR-LIKE BETA-BARREL DOMAIN-CONTAINING PROTEIN"/>
    <property type="match status" value="1"/>
</dbReference>
<name>E4T4P4_PALPW</name>
<dbReference type="AlphaFoldDB" id="E4T4P4"/>
<dbReference type="InterPro" id="IPR008969">
    <property type="entry name" value="CarboxyPept-like_regulatory"/>
</dbReference>
<keyword evidence="4" id="KW-0732">Signal</keyword>
<dbReference type="InterPro" id="IPR036942">
    <property type="entry name" value="Beta-barrel_TonB_sf"/>
</dbReference>
<evidence type="ECO:0000256" key="1">
    <source>
        <dbReference type="ARBA" id="ARBA00004442"/>
    </source>
</evidence>
<organism evidence="7 8">
    <name type="scientific">Paludibacter propionicigenes (strain DSM 17365 / JCM 13257 / WB4)</name>
    <dbReference type="NCBI Taxonomy" id="694427"/>
    <lineage>
        <taxon>Bacteria</taxon>
        <taxon>Pseudomonadati</taxon>
        <taxon>Bacteroidota</taxon>
        <taxon>Bacteroidia</taxon>
        <taxon>Bacteroidales</taxon>
        <taxon>Paludibacteraceae</taxon>
        <taxon>Paludibacter</taxon>
    </lineage>
</organism>
<evidence type="ECO:0000256" key="2">
    <source>
        <dbReference type="ARBA" id="ARBA00023136"/>
    </source>
</evidence>
<dbReference type="EMBL" id="CP002345">
    <property type="protein sequence ID" value="ADQ79688.1"/>
    <property type="molecule type" value="Genomic_DNA"/>
</dbReference>
<dbReference type="RefSeq" id="WP_013445057.1">
    <property type="nucleotide sequence ID" value="NC_014734.1"/>
</dbReference>
<keyword evidence="3" id="KW-0998">Cell outer membrane</keyword>
<dbReference type="Pfam" id="PF07715">
    <property type="entry name" value="Plug"/>
    <property type="match status" value="1"/>
</dbReference>
<evidence type="ECO:0000259" key="6">
    <source>
        <dbReference type="Pfam" id="PF14905"/>
    </source>
</evidence>
<dbReference type="Pfam" id="PF14905">
    <property type="entry name" value="OMP_b-brl_3"/>
    <property type="match status" value="1"/>
</dbReference>
<dbReference type="InterPro" id="IPR041700">
    <property type="entry name" value="OMP_b-brl_3"/>
</dbReference>
<feature type="domain" description="Outer membrane protein beta-barrel" evidence="6">
    <location>
        <begin position="389"/>
        <end position="782"/>
    </location>
</feature>
<evidence type="ECO:0000259" key="5">
    <source>
        <dbReference type="Pfam" id="PF07715"/>
    </source>
</evidence>
<dbReference type="SUPFAM" id="SSF49464">
    <property type="entry name" value="Carboxypeptidase regulatory domain-like"/>
    <property type="match status" value="1"/>
</dbReference>
<evidence type="ECO:0000256" key="4">
    <source>
        <dbReference type="SAM" id="SignalP"/>
    </source>
</evidence>
<dbReference type="Proteomes" id="UP000008718">
    <property type="component" value="Chromosome"/>
</dbReference>
<protein>
    <submittedName>
        <fullName evidence="7">TonB-dependent receptor</fullName>
    </submittedName>
</protein>
<dbReference type="STRING" id="694427.Palpr_1542"/>
<comment type="subcellular location">
    <subcellularLocation>
        <location evidence="1">Cell outer membrane</location>
    </subcellularLocation>
</comment>
<keyword evidence="8" id="KW-1185">Reference proteome</keyword>
<accession>E4T4P4</accession>
<dbReference type="Gene3D" id="2.60.40.1120">
    <property type="entry name" value="Carboxypeptidase-like, regulatory domain"/>
    <property type="match status" value="1"/>
</dbReference>
<dbReference type="Gene3D" id="2.170.130.10">
    <property type="entry name" value="TonB-dependent receptor, plug domain"/>
    <property type="match status" value="1"/>
</dbReference>
<dbReference type="PANTHER" id="PTHR40980">
    <property type="entry name" value="PLUG DOMAIN-CONTAINING PROTEIN"/>
    <property type="match status" value="1"/>
</dbReference>
<dbReference type="Gene3D" id="2.40.170.20">
    <property type="entry name" value="TonB-dependent receptor, beta-barrel domain"/>
    <property type="match status" value="1"/>
</dbReference>
<proteinExistence type="predicted"/>
<reference evidence="7 8" key="2">
    <citation type="journal article" date="2011" name="Stand. Genomic Sci.">
        <title>Complete genome sequence of Paludibacter propionicigenes type strain (WB4).</title>
        <authorList>
            <person name="Gronow S."/>
            <person name="Munk C."/>
            <person name="Lapidus A."/>
            <person name="Nolan M."/>
            <person name="Lucas S."/>
            <person name="Hammon N."/>
            <person name="Deshpande S."/>
            <person name="Cheng J.F."/>
            <person name="Tapia R."/>
            <person name="Han C."/>
            <person name="Goodwin L."/>
            <person name="Pitluck S."/>
            <person name="Liolios K."/>
            <person name="Ivanova N."/>
            <person name="Mavromatis K."/>
            <person name="Mikhailova N."/>
            <person name="Pati A."/>
            <person name="Chen A."/>
            <person name="Palaniappan K."/>
            <person name="Land M."/>
            <person name="Hauser L."/>
            <person name="Chang Y.J."/>
            <person name="Jeffries C.D."/>
            <person name="Brambilla E."/>
            <person name="Rohde M."/>
            <person name="Goker M."/>
            <person name="Detter J.C."/>
            <person name="Woyke T."/>
            <person name="Bristow J."/>
            <person name="Eisen J.A."/>
            <person name="Markowitz V."/>
            <person name="Hugenholtz P."/>
            <person name="Kyrpides N.C."/>
            <person name="Klenk H.P."/>
        </authorList>
    </citation>
    <scope>NUCLEOTIDE SEQUENCE [LARGE SCALE GENOMIC DNA]</scope>
    <source>
        <strain evidence="8">DSM 17365 / JCM 13257 / WB4</strain>
    </source>
</reference>
<evidence type="ECO:0000256" key="3">
    <source>
        <dbReference type="ARBA" id="ARBA00023237"/>
    </source>
</evidence>
<sequence>MKSKRNLHTSRMFVIACLTFFSHLLYAETSGTIKGRVTDSKNNPVEFATASLVNSATKKLVKGEICNNKGEFIIDKIKPGEYILAVSMIGFAKTESEKLVIDSKANKVIEKNIVLSETSQQLGSVEVVATKKFIEQTVDKMVINPEASITTSSENVYEILKKLPGISIDNSDNISMKGKQNVKVLIDEKPTYVSANQLAAMLKGMQGKNVDRIEIIENPSARYDAEGNSGIINIKTKHIKTPGFNGSTFAGAEIASKFGWNGGLDLNMNYGKFNVYGNYSLYNWAGPNGMDATRRFTSDALNGAYQLIYTRGQYDGQSHNYKIGADYFIRKNHVVSVMLRGSNGHSDNNDQSKTTFADKFMHVDSTLISKSNSNERWKNQTINANYKWDIDSIGQSLSADFDYAWFNYSSPNKQDGVYYNSAGNNQNHDINVSTKQGNDISIYTAKLDYVLPLGKSFNFEAGAKASFVNTDSKINMQGYLVQDDHFIYSEDIQAAYINARGQFNKTTFQLGLRLENTISKGTSVVTNQVNDTSYLKIFPSFFAQQAINKDNNINFKYSYRIGRPDYDMLNPFRWMVDPYTYNVGNPNLKPQFTHSLGLSHSFKNALITSVGYNYSSGVFTQIIRQDDATKSIYQTNENLSSSVDMNISETIQLQPTKWWRLNGTITGMFKEIKFNSGMDSKINRWSYNGNISNNFTLPYKIGFELSGRYSSSQLISNIITRPRYSIDFGIQRKVLKDKGNIKLAINDIFDTGRGSAYAKYGNVDIEVINHYDSRRLQISFNYNFGKAEFKTRSNRSTASSEEQSRSSK</sequence>
<dbReference type="GO" id="GO:0009279">
    <property type="term" value="C:cell outer membrane"/>
    <property type="evidence" value="ECO:0007669"/>
    <property type="project" value="UniProtKB-SubCell"/>
</dbReference>
<feature type="signal peptide" evidence="4">
    <location>
        <begin position="1"/>
        <end position="27"/>
    </location>
</feature>
<gene>
    <name evidence="7" type="ordered locus">Palpr_1542</name>
</gene>
<keyword evidence="7" id="KW-0675">Receptor</keyword>
<reference key="1">
    <citation type="submission" date="2010-11" db="EMBL/GenBank/DDBJ databases">
        <title>The complete genome of Paludibacter propionicigenes DSM 17365.</title>
        <authorList>
            <consortium name="US DOE Joint Genome Institute (JGI-PGF)"/>
            <person name="Lucas S."/>
            <person name="Copeland A."/>
            <person name="Lapidus A."/>
            <person name="Bruce D."/>
            <person name="Goodwin L."/>
            <person name="Pitluck S."/>
            <person name="Kyrpides N."/>
            <person name="Mavromatis K."/>
            <person name="Ivanova N."/>
            <person name="Munk A.C."/>
            <person name="Brettin T."/>
            <person name="Detter J.C."/>
            <person name="Han C."/>
            <person name="Tapia R."/>
            <person name="Land M."/>
            <person name="Hauser L."/>
            <person name="Markowitz V."/>
            <person name="Cheng J.-F."/>
            <person name="Hugenholtz P."/>
            <person name="Woyke T."/>
            <person name="Wu D."/>
            <person name="Gronow S."/>
            <person name="Wellnitz S."/>
            <person name="Brambilla E."/>
            <person name="Klenk H.-P."/>
            <person name="Eisen J.A."/>
        </authorList>
    </citation>
    <scope>NUCLEOTIDE SEQUENCE</scope>
    <source>
        <strain>WB4</strain>
    </source>
</reference>
<dbReference type="InterPro" id="IPR012910">
    <property type="entry name" value="Plug_dom"/>
</dbReference>
<dbReference type="eggNOG" id="COG1629">
    <property type="taxonomic scope" value="Bacteria"/>
</dbReference>
<keyword evidence="2" id="KW-0472">Membrane</keyword>
<dbReference type="InterPro" id="IPR037066">
    <property type="entry name" value="Plug_dom_sf"/>
</dbReference>
<dbReference type="OrthoDB" id="905812at2"/>
<dbReference type="Pfam" id="PF13620">
    <property type="entry name" value="CarboxypepD_reg"/>
    <property type="match status" value="1"/>
</dbReference>
<evidence type="ECO:0000313" key="8">
    <source>
        <dbReference type="Proteomes" id="UP000008718"/>
    </source>
</evidence>
<dbReference type="SUPFAM" id="SSF56935">
    <property type="entry name" value="Porins"/>
    <property type="match status" value="1"/>
</dbReference>
<dbReference type="KEGG" id="ppn:Palpr_1542"/>
<feature type="chain" id="PRO_5003189099" evidence="4">
    <location>
        <begin position="28"/>
        <end position="808"/>
    </location>
</feature>